<dbReference type="AlphaFoldDB" id="A0A1I7WAA1"/>
<protein>
    <submittedName>
        <fullName evidence="2">Uncharacterized protein</fullName>
    </submittedName>
</protein>
<sequence length="133" mass="15229">MVGTVHFDINSFPGRRRTYFFPSDSKRLNFDSSEKTALVQSTADHVRCSRANATRALRKQAVSSWLFFHLIQLLPNVVELMSILDRLSFRFNRRLPSLSRRIIQSILSVVVRFLGVRGAFSSIPNLLICLIAF</sequence>
<organism evidence="1 2">
    <name type="scientific">Heterorhabditis bacteriophora</name>
    <name type="common">Entomopathogenic nematode worm</name>
    <dbReference type="NCBI Taxonomy" id="37862"/>
    <lineage>
        <taxon>Eukaryota</taxon>
        <taxon>Metazoa</taxon>
        <taxon>Ecdysozoa</taxon>
        <taxon>Nematoda</taxon>
        <taxon>Chromadorea</taxon>
        <taxon>Rhabditida</taxon>
        <taxon>Rhabditina</taxon>
        <taxon>Rhabditomorpha</taxon>
        <taxon>Strongyloidea</taxon>
        <taxon>Heterorhabditidae</taxon>
        <taxon>Heterorhabditis</taxon>
    </lineage>
</organism>
<keyword evidence="1" id="KW-1185">Reference proteome</keyword>
<name>A0A1I7WAA1_HETBA</name>
<dbReference type="WBParaSite" id="Hba_01589">
    <property type="protein sequence ID" value="Hba_01589"/>
    <property type="gene ID" value="Hba_01589"/>
</dbReference>
<reference evidence="2" key="1">
    <citation type="submission" date="2016-11" db="UniProtKB">
        <authorList>
            <consortium name="WormBaseParasite"/>
        </authorList>
    </citation>
    <scope>IDENTIFICATION</scope>
</reference>
<accession>A0A1I7WAA1</accession>
<dbReference type="Proteomes" id="UP000095283">
    <property type="component" value="Unplaced"/>
</dbReference>
<evidence type="ECO:0000313" key="1">
    <source>
        <dbReference type="Proteomes" id="UP000095283"/>
    </source>
</evidence>
<evidence type="ECO:0000313" key="2">
    <source>
        <dbReference type="WBParaSite" id="Hba_01589"/>
    </source>
</evidence>
<proteinExistence type="predicted"/>